<evidence type="ECO:0000313" key="11">
    <source>
        <dbReference type="EMBL" id="CAD9811142.1"/>
    </source>
</evidence>
<dbReference type="SMART" id="SM00382">
    <property type="entry name" value="AAA"/>
    <property type="match status" value="1"/>
</dbReference>
<protein>
    <recommendedName>
        <fullName evidence="10">ABC transporter domain-containing protein</fullName>
    </recommendedName>
</protein>
<comment type="subcellular location">
    <subcellularLocation>
        <location evidence="1">Vacuole membrane</location>
        <topology evidence="1">Multi-pass membrane protein</topology>
    </subcellularLocation>
</comment>
<dbReference type="GO" id="GO:0005774">
    <property type="term" value="C:vacuolar membrane"/>
    <property type="evidence" value="ECO:0007669"/>
    <property type="project" value="UniProtKB-SubCell"/>
</dbReference>
<organism evidence="11">
    <name type="scientific">Attheya septentrionalis</name>
    <dbReference type="NCBI Taxonomy" id="420275"/>
    <lineage>
        <taxon>Eukaryota</taxon>
        <taxon>Sar</taxon>
        <taxon>Stramenopiles</taxon>
        <taxon>Ochrophyta</taxon>
        <taxon>Bacillariophyta</taxon>
        <taxon>Coscinodiscophyceae</taxon>
        <taxon>Chaetocerotophycidae</taxon>
        <taxon>Chaetocerotales</taxon>
        <taxon>Attheyaceae</taxon>
        <taxon>Attheya</taxon>
    </lineage>
</organism>
<dbReference type="PROSITE" id="PS50893">
    <property type="entry name" value="ABC_TRANSPORTER_2"/>
    <property type="match status" value="1"/>
</dbReference>
<keyword evidence="6" id="KW-0547">Nucleotide-binding</keyword>
<gene>
    <name evidence="11" type="ORF">ASEP1449_LOCUS2966</name>
</gene>
<evidence type="ECO:0000256" key="9">
    <source>
        <dbReference type="ARBA" id="ARBA00023136"/>
    </source>
</evidence>
<keyword evidence="3" id="KW-0813">Transport</keyword>
<keyword evidence="4" id="KW-0812">Transmembrane</keyword>
<evidence type="ECO:0000256" key="5">
    <source>
        <dbReference type="ARBA" id="ARBA00022737"/>
    </source>
</evidence>
<evidence type="ECO:0000256" key="7">
    <source>
        <dbReference type="ARBA" id="ARBA00022840"/>
    </source>
</evidence>
<dbReference type="InterPro" id="IPR003439">
    <property type="entry name" value="ABC_transporter-like_ATP-bd"/>
</dbReference>
<dbReference type="Pfam" id="PF00005">
    <property type="entry name" value="ABC_tran"/>
    <property type="match status" value="1"/>
</dbReference>
<evidence type="ECO:0000256" key="8">
    <source>
        <dbReference type="ARBA" id="ARBA00022989"/>
    </source>
</evidence>
<evidence type="ECO:0000256" key="3">
    <source>
        <dbReference type="ARBA" id="ARBA00022448"/>
    </source>
</evidence>
<dbReference type="InterPro" id="IPR027417">
    <property type="entry name" value="P-loop_NTPase"/>
</dbReference>
<name>A0A7S2U7R6_9STRA</name>
<keyword evidence="8" id="KW-1133">Transmembrane helix</keyword>
<dbReference type="EMBL" id="HBHQ01004467">
    <property type="protein sequence ID" value="CAD9811142.1"/>
    <property type="molecule type" value="Transcribed_RNA"/>
</dbReference>
<dbReference type="InterPro" id="IPR003593">
    <property type="entry name" value="AAA+_ATPase"/>
</dbReference>
<dbReference type="PANTHER" id="PTHR24223:SF443">
    <property type="entry name" value="MULTIDRUG-RESISTANCE LIKE PROTEIN 1, ISOFORM I"/>
    <property type="match status" value="1"/>
</dbReference>
<accession>A0A7S2U7R6</accession>
<dbReference type="GO" id="GO:0005524">
    <property type="term" value="F:ATP binding"/>
    <property type="evidence" value="ECO:0007669"/>
    <property type="project" value="UniProtKB-KW"/>
</dbReference>
<dbReference type="InterPro" id="IPR017871">
    <property type="entry name" value="ABC_transporter-like_CS"/>
</dbReference>
<sequence length="298" mass="32615">MASDMEANMVAVERVEQYRKIPSEAARALDKDVALGPYWPSLGAIRFENAKLRYRPGLPLVLKGLNLYIPARSKVGICGRTGAGKSSLCLALMRIVELDTGSIKVDGVDIRTVGLSRLRSKIAVIPQDPVLFSGSVRTNLDPFNEFTDERLYEVLGRVGLYVDRAASSSSLSSMSERQTSPVVKSVEDEVFESGNNFSVGQRQLLVFARALLRGANVVIMDEATAAVDADTDARIQRVMRVDFQHATCITVAHRINSILDSDYILVMDDGRAAEFDTPANLLSRGGMFRDLVNASKEA</sequence>
<keyword evidence="5" id="KW-0677">Repeat</keyword>
<dbReference type="SUPFAM" id="SSF52540">
    <property type="entry name" value="P-loop containing nucleoside triphosphate hydrolases"/>
    <property type="match status" value="1"/>
</dbReference>
<keyword evidence="7" id="KW-0067">ATP-binding</keyword>
<dbReference type="PROSITE" id="PS00211">
    <property type="entry name" value="ABC_TRANSPORTER_1"/>
    <property type="match status" value="1"/>
</dbReference>
<evidence type="ECO:0000256" key="2">
    <source>
        <dbReference type="ARBA" id="ARBA00009726"/>
    </source>
</evidence>
<evidence type="ECO:0000259" key="10">
    <source>
        <dbReference type="PROSITE" id="PS50893"/>
    </source>
</evidence>
<proteinExistence type="inferred from homology"/>
<evidence type="ECO:0000256" key="6">
    <source>
        <dbReference type="ARBA" id="ARBA00022741"/>
    </source>
</evidence>
<keyword evidence="9" id="KW-0472">Membrane</keyword>
<dbReference type="Gene3D" id="3.40.50.300">
    <property type="entry name" value="P-loop containing nucleotide triphosphate hydrolases"/>
    <property type="match status" value="1"/>
</dbReference>
<dbReference type="CDD" id="cd03244">
    <property type="entry name" value="ABCC_MRP_domain2"/>
    <property type="match status" value="1"/>
</dbReference>
<dbReference type="FunFam" id="3.40.50.300:FF:000610">
    <property type="entry name" value="Multidrug resistance-associated ABC transporter"/>
    <property type="match status" value="1"/>
</dbReference>
<evidence type="ECO:0000256" key="1">
    <source>
        <dbReference type="ARBA" id="ARBA00004128"/>
    </source>
</evidence>
<dbReference type="PANTHER" id="PTHR24223">
    <property type="entry name" value="ATP-BINDING CASSETTE SUB-FAMILY C"/>
    <property type="match status" value="1"/>
</dbReference>
<dbReference type="InterPro" id="IPR050173">
    <property type="entry name" value="ABC_transporter_C-like"/>
</dbReference>
<evidence type="ECO:0000256" key="4">
    <source>
        <dbReference type="ARBA" id="ARBA00022692"/>
    </source>
</evidence>
<dbReference type="AlphaFoldDB" id="A0A7S2U7R6"/>
<dbReference type="GO" id="GO:0042626">
    <property type="term" value="F:ATPase-coupled transmembrane transporter activity"/>
    <property type="evidence" value="ECO:0007669"/>
    <property type="project" value="TreeGrafter"/>
</dbReference>
<feature type="domain" description="ABC transporter" evidence="10">
    <location>
        <begin position="45"/>
        <end position="294"/>
    </location>
</feature>
<dbReference type="GO" id="GO:0016887">
    <property type="term" value="F:ATP hydrolysis activity"/>
    <property type="evidence" value="ECO:0007669"/>
    <property type="project" value="InterPro"/>
</dbReference>
<reference evidence="11" key="1">
    <citation type="submission" date="2021-01" db="EMBL/GenBank/DDBJ databases">
        <authorList>
            <person name="Corre E."/>
            <person name="Pelletier E."/>
            <person name="Niang G."/>
            <person name="Scheremetjew M."/>
            <person name="Finn R."/>
            <person name="Kale V."/>
            <person name="Holt S."/>
            <person name="Cochrane G."/>
            <person name="Meng A."/>
            <person name="Brown T."/>
            <person name="Cohen L."/>
        </authorList>
    </citation>
    <scope>NUCLEOTIDE SEQUENCE</scope>
    <source>
        <strain evidence="11">CCMP2084</strain>
    </source>
</reference>
<comment type="similarity">
    <text evidence="2">Belongs to the ABC transporter superfamily. ABCC family. Conjugate transporter (TC 3.A.1.208) subfamily.</text>
</comment>